<dbReference type="InterPro" id="IPR012094">
    <property type="entry name" value="tRNA_Ile_lys_synt"/>
</dbReference>
<name>A0A8F6YG94_9VIRI</name>
<evidence type="ECO:0000256" key="3">
    <source>
        <dbReference type="ARBA" id="ARBA00022741"/>
    </source>
</evidence>
<dbReference type="GO" id="GO:0032267">
    <property type="term" value="F:tRNA(Ile)-lysidine synthase activity"/>
    <property type="evidence" value="ECO:0007669"/>
    <property type="project" value="UniProtKB-EC"/>
</dbReference>
<keyword evidence="4 6" id="KW-0067">ATP-binding</keyword>
<evidence type="ECO:0000256" key="4">
    <source>
        <dbReference type="ARBA" id="ARBA00022840"/>
    </source>
</evidence>
<dbReference type="GO" id="GO:0006400">
    <property type="term" value="P:tRNA modification"/>
    <property type="evidence" value="ECO:0007669"/>
    <property type="project" value="UniProtKB-UniRule"/>
</dbReference>
<dbReference type="AlphaFoldDB" id="A0A8F6YG94"/>
<feature type="binding site" evidence="6">
    <location>
        <begin position="32"/>
        <end position="37"/>
    </location>
    <ligand>
        <name>ATP</name>
        <dbReference type="ChEBI" id="CHEBI:30616"/>
    </ligand>
</feature>
<dbReference type="EC" id="6.3.4.19" evidence="6"/>
<gene>
    <name evidence="8" type="primary">ycf62</name>
    <name evidence="6" type="synonym">tilS</name>
</gene>
<dbReference type="PANTHER" id="PTHR43033">
    <property type="entry name" value="TRNA(ILE)-LYSIDINE SYNTHASE-RELATED"/>
    <property type="match status" value="1"/>
</dbReference>
<dbReference type="NCBIfam" id="TIGR02432">
    <property type="entry name" value="lysidine_TilS_N"/>
    <property type="match status" value="1"/>
</dbReference>
<proteinExistence type="inferred from homology"/>
<protein>
    <recommendedName>
        <fullName evidence="6">tRNA(Ile)-lysidine synthase, chloroplastic</fullName>
        <ecNumber evidence="6">6.3.4.19</ecNumber>
    </recommendedName>
    <alternativeName>
        <fullName evidence="6">tRNA(Ile)-2-lysyl-cytidine synthase</fullName>
    </alternativeName>
    <alternativeName>
        <fullName evidence="6">tRNA(Ile)-lysidine synthetase</fullName>
    </alternativeName>
</protein>
<evidence type="ECO:0000256" key="5">
    <source>
        <dbReference type="ARBA" id="ARBA00048539"/>
    </source>
</evidence>
<feature type="domain" description="tRNA(Ile)-lysidine/2-thiocytidine synthase N-terminal" evidence="7">
    <location>
        <begin position="26"/>
        <end position="204"/>
    </location>
</feature>
<dbReference type="InterPro" id="IPR011063">
    <property type="entry name" value="TilS/TtcA_N"/>
</dbReference>
<comment type="domain">
    <text evidence="6">The N-terminal region contains the highly conserved SGGXDS motif, predicted to be a P-loop motif involved in ATP binding.</text>
</comment>
<comment type="function">
    <text evidence="6">Ligates lysine onto the cytidine present at position 34 of the AUA codon-specific tRNA(Ile) that contains the anticodon CAU, in an ATP-dependent manner. Cytidine is converted to lysidine, thus changing the amino acid specificity of the tRNA from methionine to isoleucine.</text>
</comment>
<keyword evidence="3 6" id="KW-0547">Nucleotide-binding</keyword>
<comment type="catalytic activity">
    <reaction evidence="5 6">
        <text>cytidine(34) in tRNA(Ile2) + L-lysine + ATP = lysidine(34) in tRNA(Ile2) + AMP + diphosphate + H(+)</text>
        <dbReference type="Rhea" id="RHEA:43744"/>
        <dbReference type="Rhea" id="RHEA-COMP:10625"/>
        <dbReference type="Rhea" id="RHEA-COMP:10670"/>
        <dbReference type="ChEBI" id="CHEBI:15378"/>
        <dbReference type="ChEBI" id="CHEBI:30616"/>
        <dbReference type="ChEBI" id="CHEBI:32551"/>
        <dbReference type="ChEBI" id="CHEBI:33019"/>
        <dbReference type="ChEBI" id="CHEBI:82748"/>
        <dbReference type="ChEBI" id="CHEBI:83665"/>
        <dbReference type="ChEBI" id="CHEBI:456215"/>
        <dbReference type="EC" id="6.3.4.19"/>
    </reaction>
</comment>
<dbReference type="GO" id="GO:0009507">
    <property type="term" value="C:chloroplast"/>
    <property type="evidence" value="ECO:0007669"/>
    <property type="project" value="UniProtKB-SubCell"/>
</dbReference>
<dbReference type="Gene3D" id="1.20.59.20">
    <property type="match status" value="1"/>
</dbReference>
<dbReference type="CDD" id="cd01992">
    <property type="entry name" value="TilS_N"/>
    <property type="match status" value="1"/>
</dbReference>
<dbReference type="InterPro" id="IPR012795">
    <property type="entry name" value="tRNA_Ile_lys_synt_N"/>
</dbReference>
<keyword evidence="1 6" id="KW-0436">Ligase</keyword>
<organism evidence="8">
    <name type="scientific">Nitellopsis obtusa</name>
    <dbReference type="NCBI Taxonomy" id="40811"/>
    <lineage>
        <taxon>Eukaryota</taxon>
        <taxon>Viridiplantae</taxon>
        <taxon>Streptophyta</taxon>
        <taxon>Charophyceae</taxon>
        <taxon>Charales</taxon>
        <taxon>Characeae</taxon>
        <taxon>Nitellopsis</taxon>
    </lineage>
</organism>
<keyword evidence="8" id="KW-0934">Plastid</keyword>
<accession>A0A8F6YG94</accession>
<evidence type="ECO:0000259" key="7">
    <source>
        <dbReference type="Pfam" id="PF01171"/>
    </source>
</evidence>
<dbReference type="EMBL" id="MW556321">
    <property type="protein sequence ID" value="QXT44775.1"/>
    <property type="molecule type" value="Genomic_DNA"/>
</dbReference>
<evidence type="ECO:0000256" key="6">
    <source>
        <dbReference type="HAMAP-Rule" id="MF_01161"/>
    </source>
</evidence>
<geneLocation type="chloroplast" evidence="8"/>
<dbReference type="PANTHER" id="PTHR43033:SF1">
    <property type="entry name" value="TRNA(ILE)-LYSIDINE SYNTHASE-RELATED"/>
    <property type="match status" value="1"/>
</dbReference>
<comment type="subcellular location">
    <subcellularLocation>
        <location evidence="6">Plastid</location>
        <location evidence="6">Chloroplast</location>
    </subcellularLocation>
</comment>
<keyword evidence="2 6" id="KW-0819">tRNA processing</keyword>
<dbReference type="SUPFAM" id="SSF82829">
    <property type="entry name" value="MesJ substrate recognition domain-like"/>
    <property type="match status" value="1"/>
</dbReference>
<evidence type="ECO:0000313" key="8">
    <source>
        <dbReference type="EMBL" id="QXT44775.1"/>
    </source>
</evidence>
<dbReference type="SUPFAM" id="SSF52402">
    <property type="entry name" value="Adenine nucleotide alpha hydrolases-like"/>
    <property type="match status" value="1"/>
</dbReference>
<dbReference type="HAMAP" id="MF_01161">
    <property type="entry name" value="tRNA_Ile_lys_synt"/>
    <property type="match status" value="1"/>
</dbReference>
<dbReference type="GO" id="GO:0005524">
    <property type="term" value="F:ATP binding"/>
    <property type="evidence" value="ECO:0007669"/>
    <property type="project" value="UniProtKB-UniRule"/>
</dbReference>
<dbReference type="Gene3D" id="3.40.50.620">
    <property type="entry name" value="HUPs"/>
    <property type="match status" value="1"/>
</dbReference>
<dbReference type="InterPro" id="IPR014729">
    <property type="entry name" value="Rossmann-like_a/b/a_fold"/>
</dbReference>
<sequence length="330" mass="39406">MNNFIHLIDRIDHILIERKLLLSKQKILIAVSGGQDSIFLLNLLFQLRFHWEWEIGIVNCDHMWNHLSKAASLYVSQLACQMNLNYYQCISPSFYRKEETARRWRYKLFQRIACLHDYKIIITAHTASDRVETLFYNLFKGSGLHGLHSLTWKRKIHKNTIHLVRPLLSTTRGELSQIFQQIKIPLCLDSTNLNLRIYRNRIRYQLLPYLRLFFNPNLDRSIAQFAEILHSESLFLEILTKILRNKIEITEKNQRILDVQFIRVIPFAIQRRIIKQFLENQSIYSFHFFHIEKVRIISNILIYKSDIYLPGGNRLKISQKYILLCSQISF</sequence>
<comment type="similarity">
    <text evidence="6">Belongs to the tRNA(Ile)-lysidine synthase family.</text>
</comment>
<dbReference type="Pfam" id="PF01171">
    <property type="entry name" value="ATP_bind_3"/>
    <property type="match status" value="1"/>
</dbReference>
<evidence type="ECO:0000256" key="1">
    <source>
        <dbReference type="ARBA" id="ARBA00022598"/>
    </source>
</evidence>
<reference evidence="8" key="1">
    <citation type="journal article" date="2021" name="Biol. Invasions">
        <title>Global high-throughput genotyping of organellar genomes reveals insights into the origin and spread of invasive starry stonewort (Nitellopsis obtusa).</title>
        <authorList>
            <person name="Sleith R.S."/>
            <person name="Karol K.G."/>
        </authorList>
    </citation>
    <scope>NUCLEOTIDE SEQUENCE</scope>
    <source>
        <strain evidence="8">KGK5729</strain>
    </source>
</reference>
<keyword evidence="8" id="KW-0150">Chloroplast</keyword>
<evidence type="ECO:0000256" key="2">
    <source>
        <dbReference type="ARBA" id="ARBA00022694"/>
    </source>
</evidence>